<feature type="compositionally biased region" description="Low complexity" evidence="1">
    <location>
        <begin position="540"/>
        <end position="558"/>
    </location>
</feature>
<feature type="compositionally biased region" description="Polar residues" evidence="1">
    <location>
        <begin position="820"/>
        <end position="829"/>
    </location>
</feature>
<reference evidence="3" key="1">
    <citation type="journal article" date="2013" name="Genetics">
        <title>The draft genome and transcriptome of Panagrellus redivivus are shaped by the harsh demands of a free-living lifestyle.</title>
        <authorList>
            <person name="Srinivasan J."/>
            <person name="Dillman A.R."/>
            <person name="Macchietto M.G."/>
            <person name="Heikkinen L."/>
            <person name="Lakso M."/>
            <person name="Fracchia K.M."/>
            <person name="Antoshechkin I."/>
            <person name="Mortazavi A."/>
            <person name="Wong G."/>
            <person name="Sternberg P.W."/>
        </authorList>
    </citation>
    <scope>NUCLEOTIDE SEQUENCE [LARGE SCALE GENOMIC DNA]</scope>
    <source>
        <strain evidence="3">MT8872</strain>
    </source>
</reference>
<feature type="region of interest" description="Disordered" evidence="1">
    <location>
        <begin position="109"/>
        <end position="133"/>
    </location>
</feature>
<dbReference type="GO" id="GO:0016567">
    <property type="term" value="P:protein ubiquitination"/>
    <property type="evidence" value="ECO:0007669"/>
    <property type="project" value="TreeGrafter"/>
</dbReference>
<dbReference type="InterPro" id="IPR002035">
    <property type="entry name" value="VWF_A"/>
</dbReference>
<feature type="domain" description="VWFA" evidence="2">
    <location>
        <begin position="878"/>
        <end position="1069"/>
    </location>
</feature>
<protein>
    <submittedName>
        <fullName evidence="4">VWFA domain-containing protein</fullName>
    </submittedName>
</protein>
<dbReference type="GO" id="GO:0005634">
    <property type="term" value="C:nucleus"/>
    <property type="evidence" value="ECO:0007669"/>
    <property type="project" value="TreeGrafter"/>
</dbReference>
<dbReference type="WBParaSite" id="Pan_g10352.t2">
    <property type="protein sequence ID" value="Pan_g10352.t2"/>
    <property type="gene ID" value="Pan_g10352"/>
</dbReference>
<dbReference type="Pfam" id="PF07002">
    <property type="entry name" value="Copine"/>
    <property type="match status" value="1"/>
</dbReference>
<feature type="compositionally biased region" description="Low complexity" evidence="1">
    <location>
        <begin position="457"/>
        <end position="466"/>
    </location>
</feature>
<evidence type="ECO:0000313" key="4">
    <source>
        <dbReference type="WBParaSite" id="Pan_g10352.t2"/>
    </source>
</evidence>
<evidence type="ECO:0000259" key="2">
    <source>
        <dbReference type="SMART" id="SM00327"/>
    </source>
</evidence>
<dbReference type="InterPro" id="IPR052079">
    <property type="entry name" value="E3_ligase/Copine_domain"/>
</dbReference>
<dbReference type="Proteomes" id="UP000492821">
    <property type="component" value="Unassembled WGS sequence"/>
</dbReference>
<reference evidence="4" key="2">
    <citation type="submission" date="2020-10" db="UniProtKB">
        <authorList>
            <consortium name="WormBaseParasite"/>
        </authorList>
    </citation>
    <scope>IDENTIFICATION</scope>
</reference>
<proteinExistence type="predicted"/>
<feature type="region of interest" description="Disordered" evidence="1">
    <location>
        <begin position="648"/>
        <end position="831"/>
    </location>
</feature>
<feature type="compositionally biased region" description="Basic and acidic residues" evidence="1">
    <location>
        <begin position="298"/>
        <end position="317"/>
    </location>
</feature>
<dbReference type="InterPro" id="IPR010734">
    <property type="entry name" value="Copine_C"/>
</dbReference>
<dbReference type="InterPro" id="IPR036465">
    <property type="entry name" value="vWFA_dom_sf"/>
</dbReference>
<feature type="region of interest" description="Disordered" evidence="1">
    <location>
        <begin position="446"/>
        <end position="581"/>
    </location>
</feature>
<sequence>MVFSPELGYDPEEWEECPESEHFLAFGFFTRIWLTLAAIGFASGFFWLLEARKEWGKLAKDEPVENEAVSQIPPPKPERRMSLEARLVAEQMRNEAALQRASAQRDVNASRSIERIRRGSDEARQMPPFPPPSHNFEVPPNAFDNVQDLHALNLTSLQNAPPCVTPSDVSYDRASLDEQYAVLAKNLEKQLLAEIEHFGLLIGRHGDTSAPKKVAEALQERHRSNIDDAVNALVQREAGGSAEIAAQYKKQLENKIEDAVWQYNHKLLQNDNAGVKLYETSLTNPEEGDVWVQQQQKLQEHELERQHHHQHEREHQQQHSPKQALSDPWQQKQQPDRTSGEFTQQQVKSFFESSPSEPQSPTTPQKKGSSSSEEGFIKVYPDQAAAEHGSQRPPSTGAGSCITADDIEFMPTEATLQAQAALEAKKHLKPQEIDEIKRLLQEYDLNSLRDEVPPPLTTTTQQTAPPRSSKTPESVEYDYYGAQPKTPRQSLQQPQQQIYRAPEPVQPVIPPGDDYPYGKPADDYQQYPQQSKRPPQLDIPAPNAQQSPQVSSPVSPHSLGFEVVDSPPAEDRVRATSKSPKTAFNAGDNVAQFLYSGPTDAANAQISSNITIGASSAQPTIPDEDPRRLAEADIYLQDAIEYVEATAPEGQHQQQQKPILQRQPLSSGSGGGFVIEEDMLESSGRHKAVPAPNLSDLEKQLRPPSGISQDRTSRLVKTNEIFSKPEPSFDDADDAITSAPEIQSIEIPPDQMSESSNYNIDNLSEHHDFLPGSSGAPSPPRSPKKNRAPPQFLDTSRQGNRSSRRGAPEAPKMWRVSPTPDDQSVSVSISERGGHPWKMRKQSSLLSVLNVTSMQEMLLTLTSLDGLAMALRKAGLESTNLIFGIDYTASNKYQGELSFNGLSLHHVDPTKRLENPYQQVIRIMGNSLAPFATSGVVPVYGFGDATTGDWSVFKLKDEGQCRDLDEVLNVYTQVTPNIGLSGPTNFAPLIYEAIRICQRVMDYHILVIIADGQVTNERATRKAIVHACHYPLSIIVVGVGDGPWDMMRVFDESLPKRPWDNFHFVEFHEIMKAAKETSGEARELAFAVQSLLEVPDQFATVRRLGLLGPQSKAE</sequence>
<dbReference type="GO" id="GO:0004842">
    <property type="term" value="F:ubiquitin-protein transferase activity"/>
    <property type="evidence" value="ECO:0007669"/>
    <property type="project" value="TreeGrafter"/>
</dbReference>
<keyword evidence="3" id="KW-1185">Reference proteome</keyword>
<feature type="compositionally biased region" description="Low complexity" evidence="1">
    <location>
        <begin position="349"/>
        <end position="365"/>
    </location>
</feature>
<dbReference type="PANTHER" id="PTHR45751:SF48">
    <property type="entry name" value="COPINE FAMILY PROTEIN 1"/>
    <property type="match status" value="1"/>
</dbReference>
<feature type="region of interest" description="Disordered" evidence="1">
    <location>
        <begin position="291"/>
        <end position="374"/>
    </location>
</feature>
<dbReference type="SMART" id="SM00327">
    <property type="entry name" value="VWA"/>
    <property type="match status" value="1"/>
</dbReference>
<organism evidence="3 4">
    <name type="scientific">Panagrellus redivivus</name>
    <name type="common">Microworm</name>
    <dbReference type="NCBI Taxonomy" id="6233"/>
    <lineage>
        <taxon>Eukaryota</taxon>
        <taxon>Metazoa</taxon>
        <taxon>Ecdysozoa</taxon>
        <taxon>Nematoda</taxon>
        <taxon>Chromadorea</taxon>
        <taxon>Rhabditida</taxon>
        <taxon>Tylenchina</taxon>
        <taxon>Panagrolaimomorpha</taxon>
        <taxon>Panagrolaimoidea</taxon>
        <taxon>Panagrolaimidae</taxon>
        <taxon>Panagrellus</taxon>
    </lineage>
</organism>
<accession>A0A7E4ZPW4</accession>
<dbReference type="SUPFAM" id="SSF53300">
    <property type="entry name" value="vWA-like"/>
    <property type="match status" value="1"/>
</dbReference>
<evidence type="ECO:0000313" key="3">
    <source>
        <dbReference type="Proteomes" id="UP000492821"/>
    </source>
</evidence>
<feature type="compositionally biased region" description="Low complexity" evidence="1">
    <location>
        <begin position="651"/>
        <end position="663"/>
    </location>
</feature>
<dbReference type="AlphaFoldDB" id="A0A7E4ZPW4"/>
<name>A0A7E4ZPW4_PANRE</name>
<dbReference type="PANTHER" id="PTHR45751">
    <property type="entry name" value="COPINE FAMILY PROTEIN 1"/>
    <property type="match status" value="1"/>
</dbReference>
<feature type="compositionally biased region" description="Polar residues" evidence="1">
    <location>
        <begin position="320"/>
        <end position="333"/>
    </location>
</feature>
<feature type="compositionally biased region" description="Polar residues" evidence="1">
    <location>
        <begin position="752"/>
        <end position="762"/>
    </location>
</feature>
<feature type="compositionally biased region" description="Basic and acidic residues" evidence="1">
    <location>
        <begin position="112"/>
        <end position="124"/>
    </location>
</feature>
<evidence type="ECO:0000256" key="1">
    <source>
        <dbReference type="SAM" id="MobiDB-lite"/>
    </source>
</evidence>